<dbReference type="STRING" id="763407.A0A167NX38"/>
<dbReference type="GeneID" id="28991685"/>
<dbReference type="InParanoid" id="A0A167NX38"/>
<gene>
    <name evidence="1" type="ORF">PHYBLDRAFT_142306</name>
</gene>
<sequence length="270" mass="31245">MPAEKVVVMPSRKTNEVYENWKVYSINDKLMFRCNAQAQWYMSRKLANPHSSHAKAIQLTFEAKGQGHSADDYMVEDRVNSCVSCDARDVPDMYRRWMPLVIKSKSSRDLLLLCKICHDGYEGHALKLKKQLVKKYDIALEGKGWIQRPDYRAARKAAAALLRAPEKIPQSRIEELTTTVDSFAKGEGWTDLKWTDILSKCSELKDTFQGPDFVEHGECVVGQLMQNTNDRGRWPDLEEFVKQWRQHFLDHLKPKFLSSRWTVDGDIYTA</sequence>
<evidence type="ECO:0000313" key="2">
    <source>
        <dbReference type="Proteomes" id="UP000077315"/>
    </source>
</evidence>
<evidence type="ECO:0000313" key="1">
    <source>
        <dbReference type="EMBL" id="OAD76801.1"/>
    </source>
</evidence>
<keyword evidence="2" id="KW-1185">Reference proteome</keyword>
<dbReference type="VEuPathDB" id="FungiDB:PHYBLDRAFT_142306"/>
<dbReference type="RefSeq" id="XP_018294841.1">
    <property type="nucleotide sequence ID" value="XM_018430779.1"/>
</dbReference>
<reference evidence="2" key="1">
    <citation type="submission" date="2015-06" db="EMBL/GenBank/DDBJ databases">
        <title>Expansion of signal transduction pathways in fungi by whole-genome duplication.</title>
        <authorList>
            <consortium name="DOE Joint Genome Institute"/>
            <person name="Corrochano L.M."/>
            <person name="Kuo A."/>
            <person name="Marcet-Houben M."/>
            <person name="Polaino S."/>
            <person name="Salamov A."/>
            <person name="Villalobos J.M."/>
            <person name="Alvarez M.I."/>
            <person name="Avalos J."/>
            <person name="Benito E.P."/>
            <person name="Benoit I."/>
            <person name="Burger G."/>
            <person name="Camino L.P."/>
            <person name="Canovas D."/>
            <person name="Cerda-Olmedo E."/>
            <person name="Cheng J.-F."/>
            <person name="Dominguez A."/>
            <person name="Elias M."/>
            <person name="Eslava A.P."/>
            <person name="Glaser F."/>
            <person name="Grimwood J."/>
            <person name="Gutierrez G."/>
            <person name="Heitman J."/>
            <person name="Henrissat B."/>
            <person name="Iturriaga E.A."/>
            <person name="Lang B.F."/>
            <person name="Lavin J.L."/>
            <person name="Lee S."/>
            <person name="Li W."/>
            <person name="Lindquist E."/>
            <person name="Lopez-Garcia S."/>
            <person name="Luque E.M."/>
            <person name="Marcos A.T."/>
            <person name="Martin J."/>
            <person name="McCluskey K."/>
            <person name="Medina H.R."/>
            <person name="Miralles-Duran A."/>
            <person name="Miyazaki A."/>
            <person name="Munoz-Torres E."/>
            <person name="Oguiza J.A."/>
            <person name="Ohm R."/>
            <person name="Olmedo M."/>
            <person name="Orejas M."/>
            <person name="Ortiz-Castellanos L."/>
            <person name="Pisabarro A.G."/>
            <person name="Rodriguez-Romero J."/>
            <person name="Ruiz-Herrera J."/>
            <person name="Ruiz-Vazquez R."/>
            <person name="Sanz C."/>
            <person name="Schackwitz W."/>
            <person name="Schmutz J."/>
            <person name="Shahriari M."/>
            <person name="Shelest E."/>
            <person name="Silva-Franco F."/>
            <person name="Soanes D."/>
            <person name="Syed K."/>
            <person name="Tagua V.G."/>
            <person name="Talbot N.J."/>
            <person name="Thon M."/>
            <person name="De vries R.P."/>
            <person name="Wiebenga A."/>
            <person name="Yadav J.S."/>
            <person name="Braun E.L."/>
            <person name="Baker S."/>
            <person name="Garre V."/>
            <person name="Horwitz B."/>
            <person name="Torres-Martinez S."/>
            <person name="Idnurm A."/>
            <person name="Herrera-Estrella A."/>
            <person name="Gabaldon T."/>
            <person name="Grigoriev I.V."/>
        </authorList>
    </citation>
    <scope>NUCLEOTIDE SEQUENCE [LARGE SCALE GENOMIC DNA]</scope>
    <source>
        <strain evidence="2">NRRL 1555(-)</strain>
    </source>
</reference>
<accession>A0A167NX38</accession>
<dbReference type="OrthoDB" id="5511684at2759"/>
<protein>
    <submittedName>
        <fullName evidence="1">Uncharacterized protein</fullName>
    </submittedName>
</protein>
<dbReference type="AlphaFoldDB" id="A0A167NX38"/>
<proteinExistence type="predicted"/>
<dbReference type="EMBL" id="KV440975">
    <property type="protein sequence ID" value="OAD76801.1"/>
    <property type="molecule type" value="Genomic_DNA"/>
</dbReference>
<name>A0A167NX38_PHYB8</name>
<dbReference type="Proteomes" id="UP000077315">
    <property type="component" value="Unassembled WGS sequence"/>
</dbReference>
<organism evidence="1 2">
    <name type="scientific">Phycomyces blakesleeanus (strain ATCC 8743b / DSM 1359 / FGSC 10004 / NBRC 33097 / NRRL 1555)</name>
    <dbReference type="NCBI Taxonomy" id="763407"/>
    <lineage>
        <taxon>Eukaryota</taxon>
        <taxon>Fungi</taxon>
        <taxon>Fungi incertae sedis</taxon>
        <taxon>Mucoromycota</taxon>
        <taxon>Mucoromycotina</taxon>
        <taxon>Mucoromycetes</taxon>
        <taxon>Mucorales</taxon>
        <taxon>Phycomycetaceae</taxon>
        <taxon>Phycomyces</taxon>
    </lineage>
</organism>